<gene>
    <name evidence="2" type="ORF">Tci_920479</name>
</gene>
<comment type="caution">
    <text evidence="2">The sequence shown here is derived from an EMBL/GenBank/DDBJ whole genome shotgun (WGS) entry which is preliminary data.</text>
</comment>
<name>A0A699WQJ6_TANCI</name>
<proteinExistence type="predicted"/>
<evidence type="ECO:0000256" key="1">
    <source>
        <dbReference type="SAM" id="MobiDB-lite"/>
    </source>
</evidence>
<feature type="compositionally biased region" description="Basic residues" evidence="1">
    <location>
        <begin position="1"/>
        <end position="12"/>
    </location>
</feature>
<sequence>GAGNHGGRRRRASSPGAGRPLLADAQCMVPAVRACAGTVAAPCRFRGCALRGREHHHGRGTAGHRVDALPVAERLPRSERPQQNGGRPPSAASCGDCWA</sequence>
<dbReference type="AlphaFoldDB" id="A0A699WQJ6"/>
<evidence type="ECO:0000313" key="2">
    <source>
        <dbReference type="EMBL" id="GFD48510.1"/>
    </source>
</evidence>
<feature type="region of interest" description="Disordered" evidence="1">
    <location>
        <begin position="54"/>
        <end position="99"/>
    </location>
</feature>
<accession>A0A699WQJ6</accession>
<reference evidence="2" key="1">
    <citation type="journal article" date="2019" name="Sci. Rep.">
        <title>Draft genome of Tanacetum cinerariifolium, the natural source of mosquito coil.</title>
        <authorList>
            <person name="Yamashiro T."/>
            <person name="Shiraishi A."/>
            <person name="Satake H."/>
            <person name="Nakayama K."/>
        </authorList>
    </citation>
    <scope>NUCLEOTIDE SEQUENCE</scope>
</reference>
<organism evidence="2">
    <name type="scientific">Tanacetum cinerariifolium</name>
    <name type="common">Dalmatian daisy</name>
    <name type="synonym">Chrysanthemum cinerariifolium</name>
    <dbReference type="NCBI Taxonomy" id="118510"/>
    <lineage>
        <taxon>Eukaryota</taxon>
        <taxon>Viridiplantae</taxon>
        <taxon>Streptophyta</taxon>
        <taxon>Embryophyta</taxon>
        <taxon>Tracheophyta</taxon>
        <taxon>Spermatophyta</taxon>
        <taxon>Magnoliopsida</taxon>
        <taxon>eudicotyledons</taxon>
        <taxon>Gunneridae</taxon>
        <taxon>Pentapetalae</taxon>
        <taxon>asterids</taxon>
        <taxon>campanulids</taxon>
        <taxon>Asterales</taxon>
        <taxon>Asteraceae</taxon>
        <taxon>Asteroideae</taxon>
        <taxon>Anthemideae</taxon>
        <taxon>Anthemidinae</taxon>
        <taxon>Tanacetum</taxon>
    </lineage>
</organism>
<feature type="region of interest" description="Disordered" evidence="1">
    <location>
        <begin position="1"/>
        <end position="21"/>
    </location>
</feature>
<protein>
    <submittedName>
        <fullName evidence="2">Uncharacterized protein</fullName>
    </submittedName>
</protein>
<feature type="non-terminal residue" evidence="2">
    <location>
        <position position="1"/>
    </location>
</feature>
<dbReference type="EMBL" id="BKCJ011723696">
    <property type="protein sequence ID" value="GFD48510.1"/>
    <property type="molecule type" value="Genomic_DNA"/>
</dbReference>